<protein>
    <submittedName>
        <fullName evidence="2">Uncharacterized protein</fullName>
    </submittedName>
</protein>
<gene>
    <name evidence="2" type="ORF">PG986_011465</name>
</gene>
<organism evidence="2 3">
    <name type="scientific">Apiospora aurea</name>
    <dbReference type="NCBI Taxonomy" id="335848"/>
    <lineage>
        <taxon>Eukaryota</taxon>
        <taxon>Fungi</taxon>
        <taxon>Dikarya</taxon>
        <taxon>Ascomycota</taxon>
        <taxon>Pezizomycotina</taxon>
        <taxon>Sordariomycetes</taxon>
        <taxon>Xylariomycetidae</taxon>
        <taxon>Amphisphaeriales</taxon>
        <taxon>Apiosporaceae</taxon>
        <taxon>Apiospora</taxon>
    </lineage>
</organism>
<sequence length="313" mass="32120">MVLVAVADIVLGPLLRRGAAPARGPGDAVPALLRDPGEGLTALLGRARRRLLFVEVAVVGHDAARDGEVQLPGGHRPGAVDALQVQRHHGVRVVTGVEGHYSFFLAWLDLDLVLVAVAADVPMRGQVLGAETGCADGTGVFVCVYGSQFAVQVGIGRGRVHAVADASELLGAVGVDEDGVDAIGGAVGDLKAVVAGVDAVEAGIGTFVGRVGRESVDGANGGEEESGGSGEVHLGKVGGMLGTNRNYEEVSWAMVGSDESGPSQEVYASRQMTVCFPPFSAPGETFAESVPSLEQRAYDCAAQRDNRFAVASK</sequence>
<reference evidence="2 3" key="1">
    <citation type="submission" date="2023-01" db="EMBL/GenBank/DDBJ databases">
        <title>Analysis of 21 Apiospora genomes using comparative genomics revels a genus with tremendous synthesis potential of carbohydrate active enzymes and secondary metabolites.</title>
        <authorList>
            <person name="Sorensen T."/>
        </authorList>
    </citation>
    <scope>NUCLEOTIDE SEQUENCE [LARGE SCALE GENOMIC DNA]</scope>
    <source>
        <strain evidence="2 3">CBS 24483</strain>
    </source>
</reference>
<evidence type="ECO:0000313" key="3">
    <source>
        <dbReference type="Proteomes" id="UP001391051"/>
    </source>
</evidence>
<feature type="region of interest" description="Disordered" evidence="1">
    <location>
        <begin position="215"/>
        <end position="234"/>
    </location>
</feature>
<evidence type="ECO:0000256" key="1">
    <source>
        <dbReference type="SAM" id="MobiDB-lite"/>
    </source>
</evidence>
<dbReference type="Proteomes" id="UP001391051">
    <property type="component" value="Unassembled WGS sequence"/>
</dbReference>
<evidence type="ECO:0000313" key="2">
    <source>
        <dbReference type="EMBL" id="KAK7947144.1"/>
    </source>
</evidence>
<proteinExistence type="predicted"/>
<accession>A0ABR1Q536</accession>
<name>A0ABR1Q536_9PEZI</name>
<dbReference type="RefSeq" id="XP_066697178.1">
    <property type="nucleotide sequence ID" value="XM_066847687.1"/>
</dbReference>
<comment type="caution">
    <text evidence="2">The sequence shown here is derived from an EMBL/GenBank/DDBJ whole genome shotgun (WGS) entry which is preliminary data.</text>
</comment>
<dbReference type="GeneID" id="92080749"/>
<dbReference type="EMBL" id="JAQQWE010000007">
    <property type="protein sequence ID" value="KAK7947144.1"/>
    <property type="molecule type" value="Genomic_DNA"/>
</dbReference>
<keyword evidence="3" id="KW-1185">Reference proteome</keyword>